<dbReference type="Proteomes" id="UP000319746">
    <property type="component" value="Unassembled WGS sequence"/>
</dbReference>
<reference evidence="2 3" key="1">
    <citation type="submission" date="2019-06" db="EMBL/GenBank/DDBJ databases">
        <title>Sequencing the genomes of 1000 actinobacteria strains.</title>
        <authorList>
            <person name="Klenk H.-P."/>
        </authorList>
    </citation>
    <scope>NUCLEOTIDE SEQUENCE [LARGE SCALE GENOMIC DNA]</scope>
    <source>
        <strain evidence="2 3">DSM 24083</strain>
    </source>
</reference>
<evidence type="ECO:0000313" key="3">
    <source>
        <dbReference type="Proteomes" id="UP000319746"/>
    </source>
</evidence>
<gene>
    <name evidence="2" type="ORF">FB556_2560</name>
</gene>
<dbReference type="EMBL" id="VFOU01000004">
    <property type="protein sequence ID" value="TQL66081.1"/>
    <property type="molecule type" value="Genomic_DNA"/>
</dbReference>
<keyword evidence="1" id="KW-0472">Membrane</keyword>
<protein>
    <submittedName>
        <fullName evidence="2">Uncharacterized protein</fullName>
    </submittedName>
</protein>
<accession>A0A543A0G9</accession>
<evidence type="ECO:0000313" key="2">
    <source>
        <dbReference type="EMBL" id="TQL66081.1"/>
    </source>
</evidence>
<comment type="caution">
    <text evidence="2">The sequence shown here is derived from an EMBL/GenBank/DDBJ whole genome shotgun (WGS) entry which is preliminary data.</text>
</comment>
<keyword evidence="3" id="KW-1185">Reference proteome</keyword>
<evidence type="ECO:0000256" key="1">
    <source>
        <dbReference type="SAM" id="Phobius"/>
    </source>
</evidence>
<feature type="transmembrane region" description="Helical" evidence="1">
    <location>
        <begin position="22"/>
        <end position="41"/>
    </location>
</feature>
<dbReference type="AlphaFoldDB" id="A0A543A0G9"/>
<proteinExistence type="predicted"/>
<name>A0A543A0G9_9MICC</name>
<keyword evidence="1" id="KW-0812">Transmembrane</keyword>
<keyword evidence="1" id="KW-1133">Transmembrane helix</keyword>
<sequence>MQGIAIGTIAIVYGEGDDSPGLQGLGTLIVLGMIALGVRTIRRRGQGGPKAKLSPLEYEVDADKND</sequence>
<organism evidence="2 3">
    <name type="scientific">Enteractinococcus coprophilus</name>
    <dbReference type="NCBI Taxonomy" id="1027633"/>
    <lineage>
        <taxon>Bacteria</taxon>
        <taxon>Bacillati</taxon>
        <taxon>Actinomycetota</taxon>
        <taxon>Actinomycetes</taxon>
        <taxon>Micrococcales</taxon>
        <taxon>Micrococcaceae</taxon>
    </lineage>
</organism>